<dbReference type="CDD" id="cd03250">
    <property type="entry name" value="ABCC_MRP_domain1"/>
    <property type="match status" value="1"/>
</dbReference>
<dbReference type="Gene3D" id="3.40.50.300">
    <property type="entry name" value="P-loop containing nucleotide triphosphate hydrolases"/>
    <property type="match status" value="2"/>
</dbReference>
<feature type="transmembrane region" description="Helical" evidence="10">
    <location>
        <begin position="101"/>
        <end position="121"/>
    </location>
</feature>
<evidence type="ECO:0000313" key="13">
    <source>
        <dbReference type="EMBL" id="KAL1602875.1"/>
    </source>
</evidence>
<keyword evidence="7 10" id="KW-1133">Transmembrane helix</keyword>
<protein>
    <recommendedName>
        <fullName evidence="15">ATP-dependent bile acid permease</fullName>
    </recommendedName>
</protein>
<evidence type="ECO:0000256" key="9">
    <source>
        <dbReference type="SAM" id="MobiDB-lite"/>
    </source>
</evidence>
<keyword evidence="3" id="KW-0813">Transport</keyword>
<evidence type="ECO:0000256" key="8">
    <source>
        <dbReference type="ARBA" id="ARBA00023136"/>
    </source>
</evidence>
<dbReference type="PANTHER" id="PTHR24223:SF456">
    <property type="entry name" value="MULTIDRUG RESISTANCE-ASSOCIATED PROTEIN LETHAL(2)03659"/>
    <property type="match status" value="1"/>
</dbReference>
<dbReference type="CDD" id="cd18604">
    <property type="entry name" value="ABC_6TM_VMR1_D2_like"/>
    <property type="match status" value="1"/>
</dbReference>
<reference evidence="13 14" key="1">
    <citation type="submission" date="2024-02" db="EMBL/GenBank/DDBJ databases">
        <title>De novo assembly and annotation of 12 fungi associated with fruit tree decline syndrome in Ontario, Canada.</title>
        <authorList>
            <person name="Sulman M."/>
            <person name="Ellouze W."/>
            <person name="Ilyukhin E."/>
        </authorList>
    </citation>
    <scope>NUCLEOTIDE SEQUENCE [LARGE SCALE GENOMIC DNA]</scope>
    <source>
        <strain evidence="13 14">M97-236</strain>
    </source>
</reference>
<dbReference type="CDD" id="cd03244">
    <property type="entry name" value="ABCC_MRP_domain2"/>
    <property type="match status" value="1"/>
</dbReference>
<dbReference type="InterPro" id="IPR003593">
    <property type="entry name" value="AAA+_ATPase"/>
</dbReference>
<comment type="subcellular location">
    <subcellularLocation>
        <location evidence="1">Membrane</location>
        <topology evidence="1">Multi-pass membrane protein</topology>
    </subcellularLocation>
</comment>
<feature type="transmembrane region" description="Helical" evidence="10">
    <location>
        <begin position="1187"/>
        <end position="1220"/>
    </location>
</feature>
<feature type="region of interest" description="Disordered" evidence="9">
    <location>
        <begin position="361"/>
        <end position="388"/>
    </location>
</feature>
<keyword evidence="6" id="KW-0067">ATP-binding</keyword>
<feature type="region of interest" description="Disordered" evidence="9">
    <location>
        <begin position="405"/>
        <end position="434"/>
    </location>
</feature>
<keyword evidence="14" id="KW-1185">Reference proteome</keyword>
<keyword evidence="5" id="KW-0547">Nucleotide-binding</keyword>
<dbReference type="InterPro" id="IPR050173">
    <property type="entry name" value="ABC_transporter_C-like"/>
</dbReference>
<dbReference type="SUPFAM" id="SSF90123">
    <property type="entry name" value="ABC transporter transmembrane region"/>
    <property type="match status" value="2"/>
</dbReference>
<keyword evidence="8 10" id="KW-0472">Membrane</keyword>
<evidence type="ECO:0000256" key="6">
    <source>
        <dbReference type="ARBA" id="ARBA00022840"/>
    </source>
</evidence>
<dbReference type="PANTHER" id="PTHR24223">
    <property type="entry name" value="ATP-BINDING CASSETTE SUB-FAMILY C"/>
    <property type="match status" value="1"/>
</dbReference>
<gene>
    <name evidence="13" type="ORF">SLS59_004530</name>
</gene>
<dbReference type="InterPro" id="IPR017871">
    <property type="entry name" value="ABC_transporter-like_CS"/>
</dbReference>
<dbReference type="CDD" id="cd18596">
    <property type="entry name" value="ABC_6TM_VMR1_D1_like"/>
    <property type="match status" value="1"/>
</dbReference>
<feature type="transmembrane region" description="Helical" evidence="10">
    <location>
        <begin position="558"/>
        <end position="581"/>
    </location>
</feature>
<accession>A0ABR3REK0</accession>
<dbReference type="EMBL" id="JAKIXB020000013">
    <property type="protein sequence ID" value="KAL1602875.1"/>
    <property type="molecule type" value="Genomic_DNA"/>
</dbReference>
<dbReference type="SUPFAM" id="SSF52540">
    <property type="entry name" value="P-loop containing nucleoside triphosphate hydrolases"/>
    <property type="match status" value="2"/>
</dbReference>
<feature type="domain" description="ABC transporter" evidence="11">
    <location>
        <begin position="649"/>
        <end position="898"/>
    </location>
</feature>
<dbReference type="Proteomes" id="UP001521222">
    <property type="component" value="Unassembled WGS sequence"/>
</dbReference>
<feature type="transmembrane region" description="Helical" evidence="10">
    <location>
        <begin position="133"/>
        <end position="151"/>
    </location>
</feature>
<dbReference type="PROSITE" id="PS50929">
    <property type="entry name" value="ABC_TM1F"/>
    <property type="match status" value="2"/>
</dbReference>
<dbReference type="InterPro" id="IPR027417">
    <property type="entry name" value="P-loop_NTPase"/>
</dbReference>
<feature type="transmembrane region" description="Helical" evidence="10">
    <location>
        <begin position="6"/>
        <end position="25"/>
    </location>
</feature>
<evidence type="ECO:0000256" key="7">
    <source>
        <dbReference type="ARBA" id="ARBA00022989"/>
    </source>
</evidence>
<feature type="transmembrane region" description="Helical" evidence="10">
    <location>
        <begin position="1081"/>
        <end position="1112"/>
    </location>
</feature>
<evidence type="ECO:0000313" key="14">
    <source>
        <dbReference type="Proteomes" id="UP001521222"/>
    </source>
</evidence>
<dbReference type="InterPro" id="IPR003439">
    <property type="entry name" value="ABC_transporter-like_ATP-bd"/>
</dbReference>
<dbReference type="SMART" id="SM00382">
    <property type="entry name" value="AAA"/>
    <property type="match status" value="2"/>
</dbReference>
<feature type="domain" description="ABC transmembrane type-1" evidence="12">
    <location>
        <begin position="953"/>
        <end position="1238"/>
    </location>
</feature>
<evidence type="ECO:0000256" key="10">
    <source>
        <dbReference type="SAM" id="Phobius"/>
    </source>
</evidence>
<feature type="transmembrane region" description="Helical" evidence="10">
    <location>
        <begin position="75"/>
        <end position="95"/>
    </location>
</feature>
<feature type="domain" description="ABC transporter" evidence="11">
    <location>
        <begin position="1274"/>
        <end position="1515"/>
    </location>
</feature>
<comment type="caution">
    <text evidence="13">The sequence shown here is derived from an EMBL/GenBank/DDBJ whole genome shotgun (WGS) entry which is preliminary data.</text>
</comment>
<dbReference type="InterPro" id="IPR036640">
    <property type="entry name" value="ABC1_TM_sf"/>
</dbReference>
<evidence type="ECO:0000256" key="1">
    <source>
        <dbReference type="ARBA" id="ARBA00004141"/>
    </source>
</evidence>
<dbReference type="Pfam" id="PF00005">
    <property type="entry name" value="ABC_tran"/>
    <property type="match status" value="2"/>
</dbReference>
<evidence type="ECO:0000256" key="5">
    <source>
        <dbReference type="ARBA" id="ARBA00022741"/>
    </source>
</evidence>
<dbReference type="PROSITE" id="PS50893">
    <property type="entry name" value="ABC_TRANSPORTER_2"/>
    <property type="match status" value="2"/>
</dbReference>
<feature type="region of interest" description="Disordered" evidence="9">
    <location>
        <begin position="36"/>
        <end position="66"/>
    </location>
</feature>
<evidence type="ECO:0000259" key="12">
    <source>
        <dbReference type="PROSITE" id="PS50929"/>
    </source>
</evidence>
<feature type="transmembrane region" description="Helical" evidence="10">
    <location>
        <begin position="997"/>
        <end position="1021"/>
    </location>
</feature>
<feature type="compositionally biased region" description="Basic and acidic residues" evidence="9">
    <location>
        <begin position="414"/>
        <end position="431"/>
    </location>
</feature>
<comment type="similarity">
    <text evidence="2">Belongs to the ABC transporter superfamily. ABCC family. Conjugate transporter (TC 3.A.1.208) subfamily.</text>
</comment>
<feature type="transmembrane region" description="Helical" evidence="10">
    <location>
        <begin position="163"/>
        <end position="182"/>
    </location>
</feature>
<feature type="domain" description="ABC transmembrane type-1" evidence="12">
    <location>
        <begin position="439"/>
        <end position="622"/>
    </location>
</feature>
<dbReference type="Gene3D" id="1.20.1560.10">
    <property type="entry name" value="ABC transporter type 1, transmembrane domain"/>
    <property type="match status" value="2"/>
</dbReference>
<dbReference type="InterPro" id="IPR011527">
    <property type="entry name" value="ABC1_TM_dom"/>
</dbReference>
<evidence type="ECO:0000256" key="4">
    <source>
        <dbReference type="ARBA" id="ARBA00022692"/>
    </source>
</evidence>
<feature type="transmembrane region" description="Helical" evidence="10">
    <location>
        <begin position="466"/>
        <end position="492"/>
    </location>
</feature>
<proteinExistence type="inferred from homology"/>
<dbReference type="PROSITE" id="PS00211">
    <property type="entry name" value="ABC_TRANSPORTER_1"/>
    <property type="match status" value="1"/>
</dbReference>
<name>A0ABR3REK0_9PLEO</name>
<evidence type="ECO:0000256" key="3">
    <source>
        <dbReference type="ARBA" id="ARBA00022448"/>
    </source>
</evidence>
<dbReference type="Pfam" id="PF00664">
    <property type="entry name" value="ABC_membrane"/>
    <property type="match status" value="2"/>
</dbReference>
<evidence type="ECO:0000256" key="2">
    <source>
        <dbReference type="ARBA" id="ARBA00009726"/>
    </source>
</evidence>
<sequence length="1533" mass="168431">MVDATTIAATSVSIAATAASTWFTLQDRKKKNAGQARYATLAGDEEDDVRAQSSGELDDEEGEGDEEAVVKEGSAFTYLAAVGTATGLLASAVMVTLSFSIGAVLVVAGWGLVALQALRLLRERSGHRRFRIGYRLAASCGTLWLASIVLALRDDSLTGPLRIVTGVAAVGAALAAVSALSLPRATVDPARVDAQHAVSALSKHSFAWTRPLLDRVRKNQPQLLDVHDLPALTRQYLTRHLRHRFPPSFQPSARPLWRSVITDHRRAITIQWGLTAIESVLLVGPQAALFKLLTLLEHKATDELDLRQLWLWAGGLAVFKIAHLFTESWIEWVNFALLATPIRSQLSALIYDKSMRLKDVKTAASNHTQSPSKKPSRKSSDDDSGIGEDDEYEMETLMTEEERANAHANAHAAAADKDKDNDDDSSPKEESNENVQGAINLLGVDVQRVSDFAGYNVLIPGSFLKIIIASVFLVNLIGWVSTLVGLAVPIIFQPLNQVATRGYSNAAEAVMMTRDEKAHVVTEALHGIRQIKLSAIEPQWQNIIMTTRNKELSAQWRLFKWATFMTFAWLSMPILLGAAALGSYAWMNGSVTPAIAFTALSVFSSLEWTLSVVPTTITELLDAKVSIARIEHHLKQPNERKSPRSGDCVAFEHATVSWPSQNEGEGSFLLRDINLRFPNNEFSVVHGKTGSGKSLLLAAILGEADIISGSVSAPRAPPSEQRAPVSISQHDWIVPSLMAFVAQIPWIENASLKDNILFGLPYVRSRYRKVLDACALTKDLDMLPDGEETEIGASGINLSGGQRWRVTLARALYSRAGILVLDDIFSAVDAHVGQHILNNALHGDLVQGRTRILVTHHVGLVSSLANYIVELGEGGVRRATRHTPTLESLEHLSSQTATSDDEKAGLNDVELDNPENADAPMKFVEDEFREKGRVKLNVYKAYMSSSGGAKYWILVIGLYALSALSMLGRSYWVKHWTQKDLAKAQSSPDADNHGVRYYLAVYIAISVLAAFLIAIKSLTVLRASIRASRQLFETITYTVLRAPLRWLDTVPTGRIMNRFVSDFALVDSRLAGDFNWSFHGFLIIITIICSALFVSLVMIAPIAIFAVVSLYYTNVYLEGVRDIKRLESNAKSPIFELLGSSLAGLATVRSFGKVDEYMDRMFDRIDDYGRTTWHLLLASRWMSFRQGLFGSIFTFVVAAAVISIDGISASLAGFTLGFALDYSNIAIQTITRYTGFELDMNSAERVVEYTKMKTEDPSGTPVQPDWPREGRLEVRNLNAKYAPELPLVLKGLSFSIPARQRVGVVGRTGSGKSSLSLALFRVLEAEKGSIMVDGVDISKIRLSDLRSRMAIIPQDPVLFSGTLRSNLDPFDKHSDGELNDALHRVHLLDSDDEEDVPGSNVNIFRNLQSQIARGGLNLSQGQRQLLCLARAMVLRPRIMVLDEATSAVDMATDQKIQRSIRDEFTHSTLIVIAHRLSTIADFDQVLVMDDGRGECDTPARLIKGNAAFRDMLAKSGEREMIEEIILGGGGSRR</sequence>
<feature type="transmembrane region" description="Helical" evidence="10">
    <location>
        <begin position="951"/>
        <end position="972"/>
    </location>
</feature>
<keyword evidence="4 10" id="KW-0812">Transmembrane</keyword>
<evidence type="ECO:0008006" key="15">
    <source>
        <dbReference type="Google" id="ProtNLM"/>
    </source>
</evidence>
<evidence type="ECO:0000259" key="11">
    <source>
        <dbReference type="PROSITE" id="PS50893"/>
    </source>
</evidence>
<feature type="compositionally biased region" description="Acidic residues" evidence="9">
    <location>
        <begin position="56"/>
        <end position="66"/>
    </location>
</feature>
<organism evidence="13 14">
    <name type="scientific">Nothophoma quercina</name>
    <dbReference type="NCBI Taxonomy" id="749835"/>
    <lineage>
        <taxon>Eukaryota</taxon>
        <taxon>Fungi</taxon>
        <taxon>Dikarya</taxon>
        <taxon>Ascomycota</taxon>
        <taxon>Pezizomycotina</taxon>
        <taxon>Dothideomycetes</taxon>
        <taxon>Pleosporomycetidae</taxon>
        <taxon>Pleosporales</taxon>
        <taxon>Pleosporineae</taxon>
        <taxon>Didymellaceae</taxon>
        <taxon>Nothophoma</taxon>
    </lineage>
</organism>